<dbReference type="Pfam" id="PF00487">
    <property type="entry name" value="FA_desaturase"/>
    <property type="match status" value="1"/>
</dbReference>
<evidence type="ECO:0000313" key="4">
    <source>
        <dbReference type="Proteomes" id="UP000355283"/>
    </source>
</evidence>
<accession>A0A4D9CWZ4</accession>
<proteinExistence type="predicted"/>
<dbReference type="InterPro" id="IPR005804">
    <property type="entry name" value="FA_desaturase_dom"/>
</dbReference>
<name>A0A4D9CWZ4_9STRA</name>
<dbReference type="OrthoDB" id="10260134at2759"/>
<evidence type="ECO:0000256" key="1">
    <source>
        <dbReference type="SAM" id="MobiDB-lite"/>
    </source>
</evidence>
<dbReference type="EMBL" id="SDOX01000144">
    <property type="protein sequence ID" value="TFJ81119.1"/>
    <property type="molecule type" value="Genomic_DNA"/>
</dbReference>
<reference evidence="3 4" key="1">
    <citation type="submission" date="2019-01" db="EMBL/GenBank/DDBJ databases">
        <title>Nuclear Genome Assembly of the Microalgal Biofuel strain Nannochloropsis salina CCMP1776.</title>
        <authorList>
            <person name="Hovde B."/>
        </authorList>
    </citation>
    <scope>NUCLEOTIDE SEQUENCE [LARGE SCALE GENOMIC DNA]</scope>
    <source>
        <strain evidence="3 4">CCMP1776</strain>
    </source>
</reference>
<feature type="region of interest" description="Disordered" evidence="1">
    <location>
        <begin position="100"/>
        <end position="125"/>
    </location>
</feature>
<feature type="compositionally biased region" description="Basic and acidic residues" evidence="1">
    <location>
        <begin position="42"/>
        <end position="51"/>
    </location>
</feature>
<feature type="region of interest" description="Disordered" evidence="1">
    <location>
        <begin position="29"/>
        <end position="81"/>
    </location>
</feature>
<dbReference type="GO" id="GO:0006629">
    <property type="term" value="P:lipid metabolic process"/>
    <property type="evidence" value="ECO:0007669"/>
    <property type="project" value="InterPro"/>
</dbReference>
<organism evidence="3 4">
    <name type="scientific">Nannochloropsis salina CCMP1776</name>
    <dbReference type="NCBI Taxonomy" id="1027361"/>
    <lineage>
        <taxon>Eukaryota</taxon>
        <taxon>Sar</taxon>
        <taxon>Stramenopiles</taxon>
        <taxon>Ochrophyta</taxon>
        <taxon>Eustigmatophyceae</taxon>
        <taxon>Eustigmatales</taxon>
        <taxon>Monodopsidaceae</taxon>
        <taxon>Microchloropsis</taxon>
        <taxon>Microchloropsis salina</taxon>
    </lineage>
</organism>
<dbReference type="AlphaFoldDB" id="A0A4D9CWZ4"/>
<feature type="compositionally biased region" description="Low complexity" evidence="1">
    <location>
        <begin position="62"/>
        <end position="76"/>
    </location>
</feature>
<sequence length="239" mass="26880">MSRHLRIISRDVGIERRAHMKVHEQEAVLEDALMRPSGPTQGKDELEREGGLRAPDPFGGLPTSPSSTRTASSPSAFTNGEDMKVRGAGRAKAMQMGRMKKAGKRVGQAGDPPGRGQKEAERADEENISWKKGLFGRRKDLKGVHAGRKRAPWQENRPSGSQDIYACTAQLAGVFSPYEDLDLSPLLMQQNYHNIHHLYPMIPWYRYRRVWKHHARELQALGTPVANWLGPLRVMEKEA</sequence>
<evidence type="ECO:0000259" key="2">
    <source>
        <dbReference type="Pfam" id="PF00487"/>
    </source>
</evidence>
<keyword evidence="4" id="KW-1185">Reference proteome</keyword>
<protein>
    <recommendedName>
        <fullName evidence="2">Fatty acid desaturase domain-containing protein</fullName>
    </recommendedName>
</protein>
<evidence type="ECO:0000313" key="3">
    <source>
        <dbReference type="EMBL" id="TFJ81119.1"/>
    </source>
</evidence>
<gene>
    <name evidence="3" type="ORF">NSK_007549</name>
</gene>
<comment type="caution">
    <text evidence="3">The sequence shown here is derived from an EMBL/GenBank/DDBJ whole genome shotgun (WGS) entry which is preliminary data.</text>
</comment>
<feature type="domain" description="Fatty acid desaturase" evidence="2">
    <location>
        <begin position="184"/>
        <end position="224"/>
    </location>
</feature>
<dbReference type="Proteomes" id="UP000355283">
    <property type="component" value="Unassembled WGS sequence"/>
</dbReference>